<dbReference type="SMART" id="SM00082">
    <property type="entry name" value="LRRCT"/>
    <property type="match status" value="1"/>
</dbReference>
<evidence type="ECO:0000259" key="5">
    <source>
        <dbReference type="SMART" id="SM00082"/>
    </source>
</evidence>
<dbReference type="InterPro" id="IPR000483">
    <property type="entry name" value="Cys-rich_flank_reg_C"/>
</dbReference>
<evidence type="ECO:0000313" key="6">
    <source>
        <dbReference type="EMBL" id="KAJ6647567.1"/>
    </source>
</evidence>
<dbReference type="PANTHER" id="PTHR24373:SF398">
    <property type="entry name" value="LEUCINE-RICH REPEAT-CONTAINING G-PROTEIN COUPLED RECEPTOR 6"/>
    <property type="match status" value="1"/>
</dbReference>
<reference evidence="6" key="1">
    <citation type="submission" date="2022-07" db="EMBL/GenBank/DDBJ databases">
        <authorList>
            <person name="Trinca V."/>
            <person name="Uliana J.V.C."/>
            <person name="Torres T.T."/>
            <person name="Ward R.J."/>
            <person name="Monesi N."/>
        </authorList>
    </citation>
    <scope>NUCLEOTIDE SEQUENCE</scope>
    <source>
        <strain evidence="6">HSMRA1968</strain>
        <tissue evidence="6">Whole embryos</tissue>
    </source>
</reference>
<keyword evidence="1" id="KW-0433">Leucine-rich repeat</keyword>
<dbReference type="InterPro" id="IPR003591">
    <property type="entry name" value="Leu-rich_rpt_typical-subtyp"/>
</dbReference>
<feature type="transmembrane region" description="Helical" evidence="4">
    <location>
        <begin position="56"/>
        <end position="79"/>
    </location>
</feature>
<dbReference type="PROSITE" id="PS51450">
    <property type="entry name" value="LRR"/>
    <property type="match status" value="3"/>
</dbReference>
<gene>
    <name evidence="6" type="primary">CHAD_2</name>
    <name evidence="6" type="ORF">Bhyg_02790</name>
</gene>
<dbReference type="Proteomes" id="UP001151699">
    <property type="component" value="Chromosome A"/>
</dbReference>
<protein>
    <submittedName>
        <fullName evidence="6">Chondroadherin</fullName>
    </submittedName>
</protein>
<keyword evidence="4" id="KW-1133">Transmembrane helix</keyword>
<sequence length="488" mass="54953">MNRVFQTNSYRGLHLKKDCPIVMEDTPTYNIHQYVDVVAAQKTKFKSQYREEKPRIMSAVQLLMFVILASTLSLVAPLANCPSACQCDDDTLVVRCGEGHLDVLPIALNPSILRLVIKNNKIKTIDSSIQFYSELGFLDLSYNHLFNIPPRTFFYQKKLQELHLNHNKIGSISNKTFTGLIALTVLNLRGNFLDELSAGVFSTLPKLEELNIGQNRIARIDPNAFEGILNLRVLFLDDNTLTSVPSPSFAHIPSIAELYLDNRLQRIPTAELSSLLRLEDLSLGQNEFVVIPENAFKGLTNLRRLDITGSLKLTQIQAGAFTTNTNLESITFASNKVLVEVQEGALSGLPHLKHVILRDNQLTTLAEGLFPWSELETFDLTENPVTCDCRVVWLRNLLASRNISQTQETVVCAAPDALKHQSLKEIREVLKGRYGNSALGRKEREYQKTFSDEDYMTRNPHPCSLSVHPALNNYPHHPNIRPIPVTEL</sequence>
<keyword evidence="7" id="KW-1185">Reference proteome</keyword>
<evidence type="ECO:0000256" key="3">
    <source>
        <dbReference type="ARBA" id="ARBA00022737"/>
    </source>
</evidence>
<dbReference type="InterPro" id="IPR032675">
    <property type="entry name" value="LRR_dom_sf"/>
</dbReference>
<dbReference type="FunFam" id="3.80.10.10:FF:001164">
    <property type="entry name" value="GH01279p"/>
    <property type="match status" value="1"/>
</dbReference>
<dbReference type="AlphaFoldDB" id="A0A9Q0NC35"/>
<dbReference type="Gene3D" id="3.80.10.10">
    <property type="entry name" value="Ribonuclease Inhibitor"/>
    <property type="match status" value="2"/>
</dbReference>
<evidence type="ECO:0000256" key="4">
    <source>
        <dbReference type="SAM" id="Phobius"/>
    </source>
</evidence>
<dbReference type="SMART" id="SM00369">
    <property type="entry name" value="LRR_TYP"/>
    <property type="match status" value="8"/>
</dbReference>
<dbReference type="GO" id="GO:0005615">
    <property type="term" value="C:extracellular space"/>
    <property type="evidence" value="ECO:0007669"/>
    <property type="project" value="TreeGrafter"/>
</dbReference>
<name>A0A9Q0NC35_9DIPT</name>
<evidence type="ECO:0000256" key="2">
    <source>
        <dbReference type="ARBA" id="ARBA00022729"/>
    </source>
</evidence>
<evidence type="ECO:0000256" key="1">
    <source>
        <dbReference type="ARBA" id="ARBA00022614"/>
    </source>
</evidence>
<keyword evidence="4" id="KW-0472">Membrane</keyword>
<organism evidence="6 7">
    <name type="scientific">Pseudolycoriella hygida</name>
    <dbReference type="NCBI Taxonomy" id="35572"/>
    <lineage>
        <taxon>Eukaryota</taxon>
        <taxon>Metazoa</taxon>
        <taxon>Ecdysozoa</taxon>
        <taxon>Arthropoda</taxon>
        <taxon>Hexapoda</taxon>
        <taxon>Insecta</taxon>
        <taxon>Pterygota</taxon>
        <taxon>Neoptera</taxon>
        <taxon>Endopterygota</taxon>
        <taxon>Diptera</taxon>
        <taxon>Nematocera</taxon>
        <taxon>Sciaroidea</taxon>
        <taxon>Sciaridae</taxon>
        <taxon>Pseudolycoriella</taxon>
    </lineage>
</organism>
<dbReference type="InterPro" id="IPR001611">
    <property type="entry name" value="Leu-rich_rpt"/>
</dbReference>
<feature type="domain" description="LRRCT" evidence="5">
    <location>
        <begin position="383"/>
        <end position="433"/>
    </location>
</feature>
<dbReference type="InterPro" id="IPR050328">
    <property type="entry name" value="Dev_Immune_Receptor"/>
</dbReference>
<dbReference type="SUPFAM" id="SSF52058">
    <property type="entry name" value="L domain-like"/>
    <property type="match status" value="1"/>
</dbReference>
<keyword evidence="3" id="KW-0677">Repeat</keyword>
<dbReference type="EMBL" id="WJQU01000001">
    <property type="protein sequence ID" value="KAJ6647567.1"/>
    <property type="molecule type" value="Genomic_DNA"/>
</dbReference>
<proteinExistence type="predicted"/>
<evidence type="ECO:0000313" key="7">
    <source>
        <dbReference type="Proteomes" id="UP001151699"/>
    </source>
</evidence>
<keyword evidence="4" id="KW-0812">Transmembrane</keyword>
<dbReference type="OrthoDB" id="1055097at2759"/>
<accession>A0A9Q0NC35</accession>
<dbReference type="Pfam" id="PF13855">
    <property type="entry name" value="LRR_8"/>
    <property type="match status" value="2"/>
</dbReference>
<dbReference type="GO" id="GO:0031012">
    <property type="term" value="C:extracellular matrix"/>
    <property type="evidence" value="ECO:0007669"/>
    <property type="project" value="TreeGrafter"/>
</dbReference>
<comment type="caution">
    <text evidence="6">The sequence shown here is derived from an EMBL/GenBank/DDBJ whole genome shotgun (WGS) entry which is preliminary data.</text>
</comment>
<keyword evidence="2" id="KW-0732">Signal</keyword>
<dbReference type="PANTHER" id="PTHR24373">
    <property type="entry name" value="SLIT RELATED LEUCINE-RICH REPEAT NEURONAL PROTEIN"/>
    <property type="match status" value="1"/>
</dbReference>